<proteinExistence type="predicted"/>
<sequence>MVEVTSIATTTTTTNRLPKRNARPCVMRDKNTTRINNSDVVLSFALSRPADANQPRPCKPPIWAIVSVCASVGQRRQMAVRGAIRDERALRCVENAAILLNVRQLVSHRDASTGSLPCHLARERAGPSSQAGQILFLHSIRHCSVTMDQRPLLIKGRSSETLHSGKTRSIYGQTQA</sequence>
<keyword evidence="1" id="KW-1185">Reference proteome</keyword>
<accession>A0A914VJ66</accession>
<dbReference type="AlphaFoldDB" id="A0A914VJ66"/>
<dbReference type="WBParaSite" id="PSAMB.scaffold20size117828.g303.t1">
    <property type="protein sequence ID" value="PSAMB.scaffold20size117828.g303.t1"/>
    <property type="gene ID" value="PSAMB.scaffold20size117828.g303"/>
</dbReference>
<protein>
    <submittedName>
        <fullName evidence="2">Uncharacterized protein</fullName>
    </submittedName>
</protein>
<evidence type="ECO:0000313" key="1">
    <source>
        <dbReference type="Proteomes" id="UP000887566"/>
    </source>
</evidence>
<name>A0A914VJ66_9BILA</name>
<evidence type="ECO:0000313" key="2">
    <source>
        <dbReference type="WBParaSite" id="PSAMB.scaffold20size117828.g303.t1"/>
    </source>
</evidence>
<dbReference type="Proteomes" id="UP000887566">
    <property type="component" value="Unplaced"/>
</dbReference>
<reference evidence="2" key="1">
    <citation type="submission" date="2022-11" db="UniProtKB">
        <authorList>
            <consortium name="WormBaseParasite"/>
        </authorList>
    </citation>
    <scope>IDENTIFICATION</scope>
</reference>
<organism evidence="1 2">
    <name type="scientific">Plectus sambesii</name>
    <dbReference type="NCBI Taxonomy" id="2011161"/>
    <lineage>
        <taxon>Eukaryota</taxon>
        <taxon>Metazoa</taxon>
        <taxon>Ecdysozoa</taxon>
        <taxon>Nematoda</taxon>
        <taxon>Chromadorea</taxon>
        <taxon>Plectida</taxon>
        <taxon>Plectina</taxon>
        <taxon>Plectoidea</taxon>
        <taxon>Plectidae</taxon>
        <taxon>Plectus</taxon>
    </lineage>
</organism>